<name>A0A2I0KGR3_PUNGR</name>
<evidence type="ECO:0000313" key="2">
    <source>
        <dbReference type="Proteomes" id="UP000233551"/>
    </source>
</evidence>
<comment type="caution">
    <text evidence="1">The sequence shown here is derived from an EMBL/GenBank/DDBJ whole genome shotgun (WGS) entry which is preliminary data.</text>
</comment>
<reference evidence="1 2" key="1">
    <citation type="submission" date="2017-11" db="EMBL/GenBank/DDBJ databases">
        <title>De-novo sequencing of pomegranate (Punica granatum L.) genome.</title>
        <authorList>
            <person name="Akparov Z."/>
            <person name="Amiraslanov A."/>
            <person name="Hajiyeva S."/>
            <person name="Abbasov M."/>
            <person name="Kaur K."/>
            <person name="Hamwieh A."/>
            <person name="Solovyev V."/>
            <person name="Salamov A."/>
            <person name="Braich B."/>
            <person name="Kosarev P."/>
            <person name="Mahmoud A."/>
            <person name="Hajiyev E."/>
            <person name="Babayeva S."/>
            <person name="Izzatullayeva V."/>
            <person name="Mammadov A."/>
            <person name="Mammadov A."/>
            <person name="Sharifova S."/>
            <person name="Ojaghi J."/>
            <person name="Eynullazada K."/>
            <person name="Bayramov B."/>
            <person name="Abdulazimova A."/>
            <person name="Shahmuradov I."/>
        </authorList>
    </citation>
    <scope>NUCLEOTIDE SEQUENCE [LARGE SCALE GENOMIC DNA]</scope>
    <source>
        <strain evidence="2">cv. AG2017</strain>
        <tissue evidence="1">Leaf</tissue>
    </source>
</reference>
<protein>
    <submittedName>
        <fullName evidence="1">Uncharacterized protein</fullName>
    </submittedName>
</protein>
<sequence>MWRCIFGEGQLEEVGRCGGWEVRVRICTKLEDLFPDASVHLCMRVLAGFVSSRTMQDAGTRGSENFLPDVSVHLGEPGTDGAEWGGFYMAGGARGVIGWDCKYS</sequence>
<dbReference type="Proteomes" id="UP000233551">
    <property type="component" value="Unassembled WGS sequence"/>
</dbReference>
<organism evidence="1 2">
    <name type="scientific">Punica granatum</name>
    <name type="common">Pomegranate</name>
    <dbReference type="NCBI Taxonomy" id="22663"/>
    <lineage>
        <taxon>Eukaryota</taxon>
        <taxon>Viridiplantae</taxon>
        <taxon>Streptophyta</taxon>
        <taxon>Embryophyta</taxon>
        <taxon>Tracheophyta</taxon>
        <taxon>Spermatophyta</taxon>
        <taxon>Magnoliopsida</taxon>
        <taxon>eudicotyledons</taxon>
        <taxon>Gunneridae</taxon>
        <taxon>Pentapetalae</taxon>
        <taxon>rosids</taxon>
        <taxon>malvids</taxon>
        <taxon>Myrtales</taxon>
        <taxon>Lythraceae</taxon>
        <taxon>Punica</taxon>
    </lineage>
</organism>
<evidence type="ECO:0000313" key="1">
    <source>
        <dbReference type="EMBL" id="PKI67712.1"/>
    </source>
</evidence>
<dbReference type="AlphaFoldDB" id="A0A2I0KGR3"/>
<dbReference type="EMBL" id="PGOL01000589">
    <property type="protein sequence ID" value="PKI67712.1"/>
    <property type="molecule type" value="Genomic_DNA"/>
</dbReference>
<proteinExistence type="predicted"/>
<accession>A0A2I0KGR3</accession>
<gene>
    <name evidence="1" type="ORF">CRG98_011925</name>
</gene>
<keyword evidence="2" id="KW-1185">Reference proteome</keyword>